<dbReference type="EMBL" id="BMAW01115499">
    <property type="protein sequence ID" value="GFT66364.1"/>
    <property type="molecule type" value="Genomic_DNA"/>
</dbReference>
<name>A0A8X6PG26_NEPPI</name>
<evidence type="ECO:0000313" key="3">
    <source>
        <dbReference type="Proteomes" id="UP000887013"/>
    </source>
</evidence>
<sequence>MILQVVSVAPFGSNQSTVLIPRCGTVLKMMSNFDEITELKVRDLLFCELDLPEGQGSSSDRYRKNIGNSDECQSPSGRNLKGRPGFRSRIRFLLYLQYFPFIDNAGAPNDYSLLLRVFQRFLNNKILVYWVAYSV</sequence>
<feature type="region of interest" description="Disordered" evidence="1">
    <location>
        <begin position="55"/>
        <end position="82"/>
    </location>
</feature>
<accession>A0A8X6PG26</accession>
<comment type="caution">
    <text evidence="2">The sequence shown here is derived from an EMBL/GenBank/DDBJ whole genome shotgun (WGS) entry which is preliminary data.</text>
</comment>
<evidence type="ECO:0000313" key="2">
    <source>
        <dbReference type="EMBL" id="GFT66364.1"/>
    </source>
</evidence>
<dbReference type="Proteomes" id="UP000887013">
    <property type="component" value="Unassembled WGS sequence"/>
</dbReference>
<organism evidence="2 3">
    <name type="scientific">Nephila pilipes</name>
    <name type="common">Giant wood spider</name>
    <name type="synonym">Nephila maculata</name>
    <dbReference type="NCBI Taxonomy" id="299642"/>
    <lineage>
        <taxon>Eukaryota</taxon>
        <taxon>Metazoa</taxon>
        <taxon>Ecdysozoa</taxon>
        <taxon>Arthropoda</taxon>
        <taxon>Chelicerata</taxon>
        <taxon>Arachnida</taxon>
        <taxon>Araneae</taxon>
        <taxon>Araneomorphae</taxon>
        <taxon>Entelegynae</taxon>
        <taxon>Araneoidea</taxon>
        <taxon>Nephilidae</taxon>
        <taxon>Nephila</taxon>
    </lineage>
</organism>
<keyword evidence="3" id="KW-1185">Reference proteome</keyword>
<protein>
    <submittedName>
        <fullName evidence="2">Uncharacterized protein</fullName>
    </submittedName>
</protein>
<gene>
    <name evidence="2" type="ORF">NPIL_670521</name>
</gene>
<proteinExistence type="predicted"/>
<reference evidence="2" key="1">
    <citation type="submission" date="2020-08" db="EMBL/GenBank/DDBJ databases">
        <title>Multicomponent nature underlies the extraordinary mechanical properties of spider dragline silk.</title>
        <authorList>
            <person name="Kono N."/>
            <person name="Nakamura H."/>
            <person name="Mori M."/>
            <person name="Yoshida Y."/>
            <person name="Ohtoshi R."/>
            <person name="Malay A.D."/>
            <person name="Moran D.A.P."/>
            <person name="Tomita M."/>
            <person name="Numata K."/>
            <person name="Arakawa K."/>
        </authorList>
    </citation>
    <scope>NUCLEOTIDE SEQUENCE</scope>
</reference>
<evidence type="ECO:0000256" key="1">
    <source>
        <dbReference type="SAM" id="MobiDB-lite"/>
    </source>
</evidence>
<feature type="compositionally biased region" description="Polar residues" evidence="1">
    <location>
        <begin position="66"/>
        <end position="77"/>
    </location>
</feature>
<dbReference type="AlphaFoldDB" id="A0A8X6PG26"/>